<dbReference type="InterPro" id="IPR001279">
    <property type="entry name" value="Metallo-B-lactamas"/>
</dbReference>
<dbReference type="Gene3D" id="3.60.15.10">
    <property type="entry name" value="Ribonuclease Z/Hydroxyacylglutathione hydrolase-like"/>
    <property type="match status" value="1"/>
</dbReference>
<keyword evidence="3" id="KW-0479">Metal-binding</keyword>
<dbReference type="CDD" id="cd07730">
    <property type="entry name" value="metallo-hydrolase-like_MBL-fold"/>
    <property type="match status" value="1"/>
</dbReference>
<dbReference type="OrthoDB" id="10250730at2759"/>
<dbReference type="EMBL" id="KZ110592">
    <property type="protein sequence ID" value="OSX66501.1"/>
    <property type="molecule type" value="Genomic_DNA"/>
</dbReference>
<dbReference type="SUPFAM" id="SSF56281">
    <property type="entry name" value="Metallo-hydrolase/oxidoreductase"/>
    <property type="match status" value="1"/>
</dbReference>
<keyword evidence="5" id="KW-0862">Zinc</keyword>
<dbReference type="AlphaFoldDB" id="A0A1X6ND09"/>
<evidence type="ECO:0000259" key="6">
    <source>
        <dbReference type="SMART" id="SM00849"/>
    </source>
</evidence>
<gene>
    <name evidence="7" type="ORF">POSPLADRAFT_1043924</name>
</gene>
<name>A0A1X6ND09_9APHY</name>
<dbReference type="STRING" id="670580.A0A1X6ND09"/>
<dbReference type="GeneID" id="36323363"/>
<sequence length="300" mass="32737">MSTATGTVGLPPPAKGQAYCTVSVLEAGYVDVPMAQIVDTAKENEIARFPCLAFLLRHSTDGDTFVFDLGTRRDWEEALPPAMVKAVKRWYHVEVPQDAIESLQKGGYNPAQISHVCLSHVHFDHQGDTRPFTNATFIAGEESRALLSPGYPADPNGMFLGSLLPPERTRYVPRAEMRAVGPFPHALDFYGDGSLYVVDTPGHLPGHLAVLARTSADGGWVFLAGDAAHDWRLITGEARIADTPHFGCSHRDKKAAAETIARIRALSQMPRVRVLIAHDVPWYEENKDGAAFLPGSIESL</sequence>
<protein>
    <recommendedName>
        <fullName evidence="6">Metallo-beta-lactamase domain-containing protein</fullName>
    </recommendedName>
</protein>
<comment type="similarity">
    <text evidence="2">Belongs to the metallo-beta-lactamase superfamily.</text>
</comment>
<dbReference type="Proteomes" id="UP000194127">
    <property type="component" value="Unassembled WGS sequence"/>
</dbReference>
<dbReference type="GO" id="GO:0046872">
    <property type="term" value="F:metal ion binding"/>
    <property type="evidence" value="ECO:0007669"/>
    <property type="project" value="UniProtKB-KW"/>
</dbReference>
<dbReference type="InterPro" id="IPR036866">
    <property type="entry name" value="RibonucZ/Hydroxyglut_hydro"/>
</dbReference>
<dbReference type="RefSeq" id="XP_024343295.1">
    <property type="nucleotide sequence ID" value="XM_024478413.1"/>
</dbReference>
<evidence type="ECO:0000256" key="2">
    <source>
        <dbReference type="ARBA" id="ARBA00007749"/>
    </source>
</evidence>
<dbReference type="InterPro" id="IPR051013">
    <property type="entry name" value="MBL_superfamily_lactonases"/>
</dbReference>
<reference evidence="7 8" key="1">
    <citation type="submission" date="2017-04" db="EMBL/GenBank/DDBJ databases">
        <title>Genome Sequence of the Model Brown-Rot Fungus Postia placenta SB12.</title>
        <authorList>
            <consortium name="DOE Joint Genome Institute"/>
            <person name="Gaskell J."/>
            <person name="Kersten P."/>
            <person name="Larrondo L.F."/>
            <person name="Canessa P."/>
            <person name="Martinez D."/>
            <person name="Hibbett D."/>
            <person name="Schmoll M."/>
            <person name="Kubicek C.P."/>
            <person name="Martinez A.T."/>
            <person name="Yadav J."/>
            <person name="Master E."/>
            <person name="Magnuson J.K."/>
            <person name="James T."/>
            <person name="Yaver D."/>
            <person name="Berka R."/>
            <person name="Labutti K."/>
            <person name="Lipzen A."/>
            <person name="Aerts A."/>
            <person name="Barry K."/>
            <person name="Henrissat B."/>
            <person name="Blanchette R."/>
            <person name="Grigoriev I."/>
            <person name="Cullen D."/>
        </authorList>
    </citation>
    <scope>NUCLEOTIDE SEQUENCE [LARGE SCALE GENOMIC DNA]</scope>
    <source>
        <strain evidence="7 8">MAD-698-R-SB12</strain>
    </source>
</reference>
<evidence type="ECO:0000256" key="3">
    <source>
        <dbReference type="ARBA" id="ARBA00022723"/>
    </source>
</evidence>
<comment type="cofactor">
    <cofactor evidence="1">
        <name>Zn(2+)</name>
        <dbReference type="ChEBI" id="CHEBI:29105"/>
    </cofactor>
</comment>
<keyword evidence="4" id="KW-0378">Hydrolase</keyword>
<dbReference type="Pfam" id="PF00753">
    <property type="entry name" value="Lactamase_B"/>
    <property type="match status" value="1"/>
</dbReference>
<dbReference type="GO" id="GO:0016787">
    <property type="term" value="F:hydrolase activity"/>
    <property type="evidence" value="ECO:0007669"/>
    <property type="project" value="UniProtKB-KW"/>
</dbReference>
<keyword evidence="8" id="KW-1185">Reference proteome</keyword>
<evidence type="ECO:0000313" key="8">
    <source>
        <dbReference type="Proteomes" id="UP000194127"/>
    </source>
</evidence>
<evidence type="ECO:0000256" key="5">
    <source>
        <dbReference type="ARBA" id="ARBA00022833"/>
    </source>
</evidence>
<organism evidence="7 8">
    <name type="scientific">Postia placenta MAD-698-R-SB12</name>
    <dbReference type="NCBI Taxonomy" id="670580"/>
    <lineage>
        <taxon>Eukaryota</taxon>
        <taxon>Fungi</taxon>
        <taxon>Dikarya</taxon>
        <taxon>Basidiomycota</taxon>
        <taxon>Agaricomycotina</taxon>
        <taxon>Agaricomycetes</taxon>
        <taxon>Polyporales</taxon>
        <taxon>Adustoporiaceae</taxon>
        <taxon>Rhodonia</taxon>
    </lineage>
</organism>
<evidence type="ECO:0000313" key="7">
    <source>
        <dbReference type="EMBL" id="OSX66501.1"/>
    </source>
</evidence>
<feature type="domain" description="Metallo-beta-lactamase" evidence="6">
    <location>
        <begin position="50"/>
        <end position="278"/>
    </location>
</feature>
<dbReference type="PANTHER" id="PTHR42978">
    <property type="entry name" value="QUORUM-QUENCHING LACTONASE YTNP-RELATED-RELATED"/>
    <property type="match status" value="1"/>
</dbReference>
<evidence type="ECO:0000256" key="4">
    <source>
        <dbReference type="ARBA" id="ARBA00022801"/>
    </source>
</evidence>
<dbReference type="PANTHER" id="PTHR42978:SF2">
    <property type="entry name" value="102 KBASES UNSTABLE REGION: FROM 1 TO 119443"/>
    <property type="match status" value="1"/>
</dbReference>
<evidence type="ECO:0000256" key="1">
    <source>
        <dbReference type="ARBA" id="ARBA00001947"/>
    </source>
</evidence>
<proteinExistence type="inferred from homology"/>
<dbReference type="SMART" id="SM00849">
    <property type="entry name" value="Lactamase_B"/>
    <property type="match status" value="1"/>
</dbReference>
<accession>A0A1X6ND09</accession>